<sequence>MMKERGLLALFLGLFLFSLSCNNTYLFRLFCFFLSRFACSIYRVGNGVLVIHGLSHLHFFSFSFPPPHVATSAQNWD</sequence>
<accession>A0A5J5F0L7</accession>
<proteinExistence type="predicted"/>
<evidence type="ECO:0000313" key="1">
    <source>
        <dbReference type="EMBL" id="KAA8908816.1"/>
    </source>
</evidence>
<keyword evidence="2" id="KW-1185">Reference proteome</keyword>
<dbReference type="PROSITE" id="PS51257">
    <property type="entry name" value="PROKAR_LIPOPROTEIN"/>
    <property type="match status" value="1"/>
</dbReference>
<evidence type="ECO:0000313" key="2">
    <source>
        <dbReference type="Proteomes" id="UP000326924"/>
    </source>
</evidence>
<reference evidence="1 2" key="1">
    <citation type="submission" date="2019-09" db="EMBL/GenBank/DDBJ databases">
        <title>Draft genome of the ectomycorrhizal ascomycete Sphaerosporella brunnea.</title>
        <authorList>
            <consortium name="DOE Joint Genome Institute"/>
            <person name="Benucci G.M."/>
            <person name="Marozzi G."/>
            <person name="Antonielli L."/>
            <person name="Sanchez S."/>
            <person name="Marco P."/>
            <person name="Wang X."/>
            <person name="Falini L.B."/>
            <person name="Barry K."/>
            <person name="Haridas S."/>
            <person name="Lipzen A."/>
            <person name="Labutti K."/>
            <person name="Grigoriev I.V."/>
            <person name="Murat C."/>
            <person name="Martin F."/>
            <person name="Albertini E."/>
            <person name="Donnini D."/>
            <person name="Bonito G."/>
        </authorList>
    </citation>
    <scope>NUCLEOTIDE SEQUENCE [LARGE SCALE GENOMIC DNA]</scope>
    <source>
        <strain evidence="1 2">Sb_GMNB300</strain>
    </source>
</reference>
<gene>
    <name evidence="1" type="ORF">FN846DRAFT_944271</name>
</gene>
<protein>
    <submittedName>
        <fullName evidence="1">Uncharacterized protein</fullName>
    </submittedName>
</protein>
<dbReference type="EMBL" id="VXIS01000064">
    <property type="protein sequence ID" value="KAA8908816.1"/>
    <property type="molecule type" value="Genomic_DNA"/>
</dbReference>
<organism evidence="1 2">
    <name type="scientific">Sphaerosporella brunnea</name>
    <dbReference type="NCBI Taxonomy" id="1250544"/>
    <lineage>
        <taxon>Eukaryota</taxon>
        <taxon>Fungi</taxon>
        <taxon>Dikarya</taxon>
        <taxon>Ascomycota</taxon>
        <taxon>Pezizomycotina</taxon>
        <taxon>Pezizomycetes</taxon>
        <taxon>Pezizales</taxon>
        <taxon>Pyronemataceae</taxon>
        <taxon>Sphaerosporella</taxon>
    </lineage>
</organism>
<comment type="caution">
    <text evidence="1">The sequence shown here is derived from an EMBL/GenBank/DDBJ whole genome shotgun (WGS) entry which is preliminary data.</text>
</comment>
<name>A0A5J5F0L7_9PEZI</name>
<dbReference type="InParanoid" id="A0A5J5F0L7"/>
<dbReference type="Proteomes" id="UP000326924">
    <property type="component" value="Unassembled WGS sequence"/>
</dbReference>
<dbReference type="AlphaFoldDB" id="A0A5J5F0L7"/>